<dbReference type="EMBL" id="JACIIK010000007">
    <property type="protein sequence ID" value="MBB6203553.1"/>
    <property type="molecule type" value="Genomic_DNA"/>
</dbReference>
<dbReference type="AlphaFoldDB" id="A0AAW3UZJ3"/>
<gene>
    <name evidence="6" type="ORF">GGD69_004431</name>
</gene>
<evidence type="ECO:0000313" key="6">
    <source>
        <dbReference type="EMBL" id="MBB6203553.1"/>
    </source>
</evidence>
<evidence type="ECO:0000256" key="4">
    <source>
        <dbReference type="SAM" id="MobiDB-lite"/>
    </source>
</evidence>
<evidence type="ECO:0000256" key="2">
    <source>
        <dbReference type="ARBA" id="ARBA00023125"/>
    </source>
</evidence>
<dbReference type="Pfam" id="PF12482">
    <property type="entry name" value="DUF3701"/>
    <property type="match status" value="1"/>
</dbReference>
<comment type="caution">
    <text evidence="6">The sequence shown here is derived from an EMBL/GenBank/DDBJ whole genome shotgun (WGS) entry which is preliminary data.</text>
</comment>
<keyword evidence="2 3" id="KW-0238">DNA-binding</keyword>
<accession>A0AAW3UZJ3</accession>
<dbReference type="Gene3D" id="1.10.150.20">
    <property type="entry name" value="5' to 3' exonuclease, C-terminal subdomain"/>
    <property type="match status" value="1"/>
</dbReference>
<dbReference type="Gene3D" id="1.10.150.130">
    <property type="match status" value="1"/>
</dbReference>
<dbReference type="InterPro" id="IPR044068">
    <property type="entry name" value="CB"/>
</dbReference>
<organism evidence="6 7">
    <name type="scientific">Paraburkholderia fungorum</name>
    <dbReference type="NCBI Taxonomy" id="134537"/>
    <lineage>
        <taxon>Bacteria</taxon>
        <taxon>Pseudomonadati</taxon>
        <taxon>Pseudomonadota</taxon>
        <taxon>Betaproteobacteria</taxon>
        <taxon>Burkholderiales</taxon>
        <taxon>Burkholderiaceae</taxon>
        <taxon>Paraburkholderia</taxon>
    </lineage>
</organism>
<dbReference type="InterPro" id="IPR022169">
    <property type="entry name" value="DUF3701"/>
</dbReference>
<sequence length="372" mass="41599">MKIGQSKAPGHGHTPDSPTFPNADRLAALRGWYADLSSTAAVNRYLPQGKASGQSARGVIGLIRLQLIAFAHHRQRTDLADLLLHSINERLERAGAVAHALKILAALPAPQPQIVDDIELWLKPRAVRVLRAAGITTLADLTVRVPRRRRWWSAIPGLGRTSAQQIEMFFEAHPRLTDRARALIVTASPDLVVQWERLRLPHEVDGSHGSFRAPRQACTLDASNDFQAVQAWLALHEVPTTQRAYRKEAERLILWAIVQRGRALSSLTTEDAIAYWAFLRRPTPRERWVGPPRPRTAPDWRPFAGNLSARSVAYALSVLGALFRWLIEQRYVLANPFAGHQSAGPHARCAARHIARIQGRRMAARSHDCRRP</sequence>
<evidence type="ECO:0000256" key="3">
    <source>
        <dbReference type="PROSITE-ProRule" id="PRU01248"/>
    </source>
</evidence>
<keyword evidence="1" id="KW-0229">DNA integration</keyword>
<evidence type="ECO:0000259" key="5">
    <source>
        <dbReference type="PROSITE" id="PS51900"/>
    </source>
</evidence>
<dbReference type="Proteomes" id="UP000518681">
    <property type="component" value="Unassembled WGS sequence"/>
</dbReference>
<evidence type="ECO:0000313" key="7">
    <source>
        <dbReference type="Proteomes" id="UP000518681"/>
    </source>
</evidence>
<proteinExistence type="predicted"/>
<evidence type="ECO:0000256" key="1">
    <source>
        <dbReference type="ARBA" id="ARBA00022908"/>
    </source>
</evidence>
<dbReference type="GO" id="GO:0003677">
    <property type="term" value="F:DNA binding"/>
    <property type="evidence" value="ECO:0007669"/>
    <property type="project" value="UniProtKB-UniRule"/>
</dbReference>
<dbReference type="PROSITE" id="PS51900">
    <property type="entry name" value="CB"/>
    <property type="match status" value="1"/>
</dbReference>
<dbReference type="GO" id="GO:0015074">
    <property type="term" value="P:DNA integration"/>
    <property type="evidence" value="ECO:0007669"/>
    <property type="project" value="UniProtKB-KW"/>
</dbReference>
<feature type="domain" description="Core-binding (CB)" evidence="5">
    <location>
        <begin position="223"/>
        <end position="327"/>
    </location>
</feature>
<name>A0AAW3UZJ3_9BURK</name>
<protein>
    <recommendedName>
        <fullName evidence="5">Core-binding (CB) domain-containing protein</fullName>
    </recommendedName>
</protein>
<feature type="region of interest" description="Disordered" evidence="4">
    <location>
        <begin position="1"/>
        <end position="21"/>
    </location>
</feature>
<reference evidence="6 7" key="1">
    <citation type="submission" date="2020-08" db="EMBL/GenBank/DDBJ databases">
        <title>Genomic Encyclopedia of Type Strains, Phase IV (KMG-V): Genome sequencing to study the core and pangenomes of soil and plant-associated prokaryotes.</title>
        <authorList>
            <person name="Whitman W."/>
        </authorList>
    </citation>
    <scope>NUCLEOTIDE SEQUENCE [LARGE SCALE GENOMIC DNA]</scope>
    <source>
        <strain evidence="6 7">SEMIA 4013</strain>
    </source>
</reference>
<dbReference type="InterPro" id="IPR010998">
    <property type="entry name" value="Integrase_recombinase_N"/>
</dbReference>